<keyword evidence="6 8" id="KW-1133">Transmembrane helix</keyword>
<evidence type="ECO:0000256" key="5">
    <source>
        <dbReference type="ARBA" id="ARBA00022692"/>
    </source>
</evidence>
<evidence type="ECO:0000256" key="8">
    <source>
        <dbReference type="RuleBase" id="RU363032"/>
    </source>
</evidence>
<name>A0A0T9SYG6_YERAL</name>
<dbReference type="PANTHER" id="PTHR43357:SF3">
    <property type="entry name" value="FE(3+)-TRANSPORT SYSTEM PERMEASE PROTEIN FBPB 2"/>
    <property type="match status" value="1"/>
</dbReference>
<dbReference type="EMBL" id="CQEJ01000001">
    <property type="protein sequence ID" value="CNK48847.1"/>
    <property type="molecule type" value="Genomic_DNA"/>
</dbReference>
<organism evidence="10 11">
    <name type="scientific">Yersinia aldovae</name>
    <dbReference type="NCBI Taxonomy" id="29483"/>
    <lineage>
        <taxon>Bacteria</taxon>
        <taxon>Pseudomonadati</taxon>
        <taxon>Pseudomonadota</taxon>
        <taxon>Gammaproteobacteria</taxon>
        <taxon>Enterobacterales</taxon>
        <taxon>Yersiniaceae</taxon>
        <taxon>Yersinia</taxon>
    </lineage>
</organism>
<dbReference type="PROSITE" id="PS50928">
    <property type="entry name" value="ABC_TM1"/>
    <property type="match status" value="2"/>
</dbReference>
<dbReference type="Pfam" id="PF00528">
    <property type="entry name" value="BPD_transp_1"/>
    <property type="match status" value="2"/>
</dbReference>
<proteinExistence type="inferred from homology"/>
<evidence type="ECO:0000256" key="2">
    <source>
        <dbReference type="ARBA" id="ARBA00022448"/>
    </source>
</evidence>
<keyword evidence="4" id="KW-0997">Cell inner membrane</keyword>
<dbReference type="GO" id="GO:0055085">
    <property type="term" value="P:transmembrane transport"/>
    <property type="evidence" value="ECO:0007669"/>
    <property type="project" value="InterPro"/>
</dbReference>
<dbReference type="CDD" id="cd06261">
    <property type="entry name" value="TM_PBP2"/>
    <property type="match status" value="2"/>
</dbReference>
<feature type="transmembrane region" description="Helical" evidence="8">
    <location>
        <begin position="332"/>
        <end position="354"/>
    </location>
</feature>
<feature type="transmembrane region" description="Helical" evidence="8">
    <location>
        <begin position="497"/>
        <end position="519"/>
    </location>
</feature>
<dbReference type="Proteomes" id="UP000041595">
    <property type="component" value="Unassembled WGS sequence"/>
</dbReference>
<evidence type="ECO:0000256" key="7">
    <source>
        <dbReference type="ARBA" id="ARBA00023136"/>
    </source>
</evidence>
<evidence type="ECO:0000256" key="3">
    <source>
        <dbReference type="ARBA" id="ARBA00022475"/>
    </source>
</evidence>
<dbReference type="AlphaFoldDB" id="A0A0T9SYG6"/>
<dbReference type="PANTHER" id="PTHR43357">
    <property type="entry name" value="INNER MEMBRANE ABC TRANSPORTER PERMEASE PROTEIN YDCV"/>
    <property type="match status" value="1"/>
</dbReference>
<evidence type="ECO:0000256" key="6">
    <source>
        <dbReference type="ARBA" id="ARBA00022989"/>
    </source>
</evidence>
<comment type="subcellular location">
    <subcellularLocation>
        <location evidence="1">Cell inner membrane</location>
        <topology evidence="1">Multi-pass membrane protein</topology>
    </subcellularLocation>
    <subcellularLocation>
        <location evidence="8">Cell membrane</location>
        <topology evidence="8">Multi-pass membrane protein</topology>
    </subcellularLocation>
</comment>
<keyword evidence="2 8" id="KW-0813">Transport</keyword>
<evidence type="ECO:0000313" key="11">
    <source>
        <dbReference type="Proteomes" id="UP000041595"/>
    </source>
</evidence>
<dbReference type="SUPFAM" id="SSF161098">
    <property type="entry name" value="MetI-like"/>
    <property type="match status" value="2"/>
</dbReference>
<evidence type="ECO:0000256" key="4">
    <source>
        <dbReference type="ARBA" id="ARBA00022519"/>
    </source>
</evidence>
<evidence type="ECO:0000313" key="10">
    <source>
        <dbReference type="EMBL" id="CNK48847.1"/>
    </source>
</evidence>
<feature type="transmembrane region" description="Helical" evidence="8">
    <location>
        <begin position="134"/>
        <end position="154"/>
    </location>
</feature>
<evidence type="ECO:0000259" key="9">
    <source>
        <dbReference type="PROSITE" id="PS50928"/>
    </source>
</evidence>
<feature type="transmembrane region" description="Helical" evidence="8">
    <location>
        <begin position="29"/>
        <end position="52"/>
    </location>
</feature>
<dbReference type="GO" id="GO:0005886">
    <property type="term" value="C:plasma membrane"/>
    <property type="evidence" value="ECO:0007669"/>
    <property type="project" value="UniProtKB-SubCell"/>
</dbReference>
<comment type="similarity">
    <text evidence="8">Belongs to the binding-protein-dependent transport system permease family.</text>
</comment>
<accession>A0A0T9SYG6</accession>
<keyword evidence="3" id="KW-1003">Cell membrane</keyword>
<feature type="transmembrane region" description="Helical" evidence="8">
    <location>
        <begin position="235"/>
        <end position="254"/>
    </location>
</feature>
<feature type="transmembrane region" description="Helical" evidence="8">
    <location>
        <begin position="108"/>
        <end position="128"/>
    </location>
</feature>
<keyword evidence="5 8" id="KW-0812">Transmembrane</keyword>
<dbReference type="Gene3D" id="1.10.3720.10">
    <property type="entry name" value="MetI-like"/>
    <property type="match status" value="2"/>
</dbReference>
<dbReference type="RefSeq" id="WP_004703832.1">
    <property type="nucleotide sequence ID" value="NZ_CABHQG010000215.1"/>
</dbReference>
<dbReference type="InterPro" id="IPR000515">
    <property type="entry name" value="MetI-like"/>
</dbReference>
<reference evidence="10 11" key="1">
    <citation type="submission" date="2015-03" db="EMBL/GenBank/DDBJ databases">
        <authorList>
            <person name="Murphy D."/>
        </authorList>
    </citation>
    <scope>NUCLEOTIDE SEQUENCE [LARGE SCALE GENOMIC DNA]</scope>
    <source>
        <strain evidence="10 11">IP06005</strain>
    </source>
</reference>
<feature type="transmembrane region" description="Helical" evidence="8">
    <location>
        <begin position="394"/>
        <end position="415"/>
    </location>
</feature>
<gene>
    <name evidence="10" type="primary">sfuB</name>
    <name evidence="10" type="ORF">ERS137965_00239</name>
</gene>
<feature type="transmembrane region" description="Helical" evidence="8">
    <location>
        <begin position="455"/>
        <end position="477"/>
    </location>
</feature>
<feature type="transmembrane region" description="Helical" evidence="8">
    <location>
        <begin position="192"/>
        <end position="215"/>
    </location>
</feature>
<keyword evidence="7 8" id="KW-0472">Membrane</keyword>
<feature type="transmembrane region" description="Helical" evidence="8">
    <location>
        <begin position="72"/>
        <end position="96"/>
    </location>
</feature>
<protein>
    <submittedName>
        <fullName evidence="10">Iron(III)-transport system permease</fullName>
    </submittedName>
</protein>
<feature type="transmembrane region" description="Helical" evidence="8">
    <location>
        <begin position="366"/>
        <end position="388"/>
    </location>
</feature>
<evidence type="ECO:0000256" key="1">
    <source>
        <dbReference type="ARBA" id="ARBA00004429"/>
    </source>
</evidence>
<sequence length="528" mass="56706">MANISTDTAAFSGRNTTFRQHNHRPATGMVVIAILLSLVALLPLVFVIGIAIDTGWSTVKALVFRPRVGELLTNTALLVVFTLPLCATLGVALAWLTERTTLPGRRIWSLLAIAPLAVPAFVQSYAWISLVPSMHGLAAGVFISVIAYVPFIYLPAAAVLRRLDPGIEDAAASLGSKPVTVFFRVVLPQLKLAIWGGSLLIALHLLAEYGLYAMIRFDTFTTAIFDQFQSTFNGPAANMLAGVLALCCLALLLMEATTRGYNRYARVGSGSARSQTPYTMRGATTLLCLLLPLTLSALSLGVPFITLIRWLYIGGIDVWLNPELLPAVRQTLILALSGAAIITLCAVPMAWLSVRYPSRLYRVMEGCNYVTSSLPGIVVALALVTITIRLARPLYQTEFTILLAYLLMFTPRALISLRAGIAQAPVELENVARSLGKTPTQAIWSTTMRLAAPGAAAGAALVFLAISNELTATLLLSPNGTRTLATGFWALTSEIDYVAAAPYALLMVALSLPLTWLLYSQSQRTAGL</sequence>
<dbReference type="eggNOG" id="COG1178">
    <property type="taxonomic scope" value="Bacteria"/>
</dbReference>
<feature type="domain" description="ABC transmembrane type-1" evidence="9">
    <location>
        <begin position="72"/>
        <end position="255"/>
    </location>
</feature>
<dbReference type="InterPro" id="IPR035906">
    <property type="entry name" value="MetI-like_sf"/>
</dbReference>
<feature type="domain" description="ABC transmembrane type-1" evidence="9">
    <location>
        <begin position="328"/>
        <end position="518"/>
    </location>
</feature>
<feature type="transmembrane region" description="Helical" evidence="8">
    <location>
        <begin position="286"/>
        <end position="312"/>
    </location>
</feature>
<dbReference type="STRING" id="1453495.AT01_3676"/>